<dbReference type="AlphaFoldDB" id="A0AAV4QEP9"/>
<sequence>MAQWIVGFDLLLDKLRIAMDFFFFHKEDSKYPVSREKPSRPSPTPSEKKVTDCTNPTTSRTFLQVTKTERAPLPTATVKSKLQEKPPGLNQTNPSPTKREFY</sequence>
<accession>A0AAV4QEP9</accession>
<organism evidence="2 3">
    <name type="scientific">Caerostris extrusa</name>
    <name type="common">Bark spider</name>
    <name type="synonym">Caerostris bankana</name>
    <dbReference type="NCBI Taxonomy" id="172846"/>
    <lineage>
        <taxon>Eukaryota</taxon>
        <taxon>Metazoa</taxon>
        <taxon>Ecdysozoa</taxon>
        <taxon>Arthropoda</taxon>
        <taxon>Chelicerata</taxon>
        <taxon>Arachnida</taxon>
        <taxon>Araneae</taxon>
        <taxon>Araneomorphae</taxon>
        <taxon>Entelegynae</taxon>
        <taxon>Araneoidea</taxon>
        <taxon>Araneidae</taxon>
        <taxon>Caerostris</taxon>
    </lineage>
</organism>
<reference evidence="2 3" key="1">
    <citation type="submission" date="2021-06" db="EMBL/GenBank/DDBJ databases">
        <title>Caerostris extrusa draft genome.</title>
        <authorList>
            <person name="Kono N."/>
            <person name="Arakawa K."/>
        </authorList>
    </citation>
    <scope>NUCLEOTIDE SEQUENCE [LARGE SCALE GENOMIC DNA]</scope>
</reference>
<feature type="region of interest" description="Disordered" evidence="1">
    <location>
        <begin position="31"/>
        <end position="102"/>
    </location>
</feature>
<name>A0AAV4QEP9_CAEEX</name>
<comment type="caution">
    <text evidence="2">The sequence shown here is derived from an EMBL/GenBank/DDBJ whole genome shotgun (WGS) entry which is preliminary data.</text>
</comment>
<dbReference type="Proteomes" id="UP001054945">
    <property type="component" value="Unassembled WGS sequence"/>
</dbReference>
<evidence type="ECO:0000313" key="3">
    <source>
        <dbReference type="Proteomes" id="UP001054945"/>
    </source>
</evidence>
<keyword evidence="3" id="KW-1185">Reference proteome</keyword>
<gene>
    <name evidence="2" type="ORF">CEXT_313841</name>
</gene>
<feature type="compositionally biased region" description="Polar residues" evidence="1">
    <location>
        <begin position="52"/>
        <end position="66"/>
    </location>
</feature>
<dbReference type="EMBL" id="BPLR01006170">
    <property type="protein sequence ID" value="GIY07905.1"/>
    <property type="molecule type" value="Genomic_DNA"/>
</dbReference>
<evidence type="ECO:0000256" key="1">
    <source>
        <dbReference type="SAM" id="MobiDB-lite"/>
    </source>
</evidence>
<evidence type="ECO:0000313" key="2">
    <source>
        <dbReference type="EMBL" id="GIY07905.1"/>
    </source>
</evidence>
<proteinExistence type="predicted"/>
<protein>
    <submittedName>
        <fullName evidence="2">Uncharacterized protein</fullName>
    </submittedName>
</protein>